<dbReference type="SUPFAM" id="SSF51011">
    <property type="entry name" value="Glycosyl hydrolase domain"/>
    <property type="match status" value="1"/>
</dbReference>
<dbReference type="PANTHER" id="PTHR43863">
    <property type="entry name" value="HYDROLASE, PUTATIVE (AFU_ORTHOLOGUE AFUA_1G03140)-RELATED"/>
    <property type="match status" value="1"/>
</dbReference>
<organism evidence="2 3">
    <name type="scientific">Gordoniibacillus kamchatkensis</name>
    <dbReference type="NCBI Taxonomy" id="1590651"/>
    <lineage>
        <taxon>Bacteria</taxon>
        <taxon>Bacillati</taxon>
        <taxon>Bacillota</taxon>
        <taxon>Bacilli</taxon>
        <taxon>Bacillales</taxon>
        <taxon>Paenibacillaceae</taxon>
        <taxon>Gordoniibacillus</taxon>
    </lineage>
</organism>
<dbReference type="Proteomes" id="UP000031967">
    <property type="component" value="Unassembled WGS sequence"/>
</dbReference>
<dbReference type="InterPro" id="IPR013780">
    <property type="entry name" value="Glyco_hydro_b"/>
</dbReference>
<evidence type="ECO:0000313" key="3">
    <source>
        <dbReference type="Proteomes" id="UP000031967"/>
    </source>
</evidence>
<accession>A0ABR5ACC4</accession>
<gene>
    <name evidence="2" type="ORF">SD70_25330</name>
</gene>
<evidence type="ECO:0000259" key="1">
    <source>
        <dbReference type="Pfam" id="PF21365"/>
    </source>
</evidence>
<keyword evidence="3" id="KW-1185">Reference proteome</keyword>
<dbReference type="PANTHER" id="PTHR43863:SF2">
    <property type="entry name" value="MALTASE-GLUCOAMYLASE"/>
    <property type="match status" value="1"/>
</dbReference>
<dbReference type="Pfam" id="PF21365">
    <property type="entry name" value="Glyco_hydro_31_3rd"/>
    <property type="match status" value="1"/>
</dbReference>
<comment type="caution">
    <text evidence="2">The sequence shown here is derived from an EMBL/GenBank/DDBJ whole genome shotgun (WGS) entry which is preliminary data.</text>
</comment>
<dbReference type="Gene3D" id="2.60.40.1180">
    <property type="entry name" value="Golgi alpha-mannosidase II"/>
    <property type="match status" value="1"/>
</dbReference>
<proteinExistence type="predicted"/>
<dbReference type="EMBL" id="JXAK01000056">
    <property type="protein sequence ID" value="KIL38616.1"/>
    <property type="molecule type" value="Genomic_DNA"/>
</dbReference>
<sequence>MPMMRAMMLHYNDDPNVHNLPCVSVQYMFGRDMLVAPIFYEGSDREVYLPAGGWVHLWTGQRTEGPWNGRVRAPLLQTPVWLRSGAVIPLLPEGAQTIGRYDDPSRWLEALGTERWEFMLAPGEGACNQGGVDITQSDGGQGGDGAYTVRVSFSRERGVVPGNIALKIRLPEEDEASCTVAAVSGWPEAGTAGLSWEWNHSAWESGLWIELRLPETSAGAGAANALADADIVLHIHKNGHGR</sequence>
<evidence type="ECO:0000313" key="2">
    <source>
        <dbReference type="EMBL" id="KIL38616.1"/>
    </source>
</evidence>
<protein>
    <recommendedName>
        <fullName evidence="1">Glycosyl hydrolase family 31 C-terminal domain-containing protein</fullName>
    </recommendedName>
</protein>
<reference evidence="2 3" key="1">
    <citation type="submission" date="2014-12" db="EMBL/GenBank/DDBJ databases">
        <title>Draft genome sequence of Paenibacillus kamchatkensis strain B-2647.</title>
        <authorList>
            <person name="Karlyshev A.V."/>
            <person name="Kudryashova E.B."/>
        </authorList>
    </citation>
    <scope>NUCLEOTIDE SEQUENCE [LARGE SCALE GENOMIC DNA]</scope>
    <source>
        <strain evidence="2 3">VKM B-2647</strain>
    </source>
</reference>
<dbReference type="InterPro" id="IPR051816">
    <property type="entry name" value="Glycosyl_Hydrolase_31"/>
</dbReference>
<feature type="domain" description="Glycosyl hydrolase family 31 C-terminal" evidence="1">
    <location>
        <begin position="1"/>
        <end position="88"/>
    </location>
</feature>
<name>A0ABR5ACC4_9BACL</name>
<dbReference type="InterPro" id="IPR048395">
    <property type="entry name" value="Glyco_hydro_31_C"/>
</dbReference>